<dbReference type="Gene3D" id="3.50.50.60">
    <property type="entry name" value="FAD/NAD(P)-binding domain"/>
    <property type="match status" value="3"/>
</dbReference>
<dbReference type="InterPro" id="IPR000172">
    <property type="entry name" value="GMC_OxRdtase_N"/>
</dbReference>
<dbReference type="EMBL" id="FZQP02001504">
    <property type="protein sequence ID" value="VVC93045.1"/>
    <property type="molecule type" value="Genomic_DNA"/>
</dbReference>
<dbReference type="GO" id="GO:0050660">
    <property type="term" value="F:flavin adenine dinucleotide binding"/>
    <property type="evidence" value="ECO:0007669"/>
    <property type="project" value="InterPro"/>
</dbReference>
<dbReference type="Pfam" id="PF05199">
    <property type="entry name" value="GMC_oxred_C"/>
    <property type="match status" value="3"/>
</dbReference>
<dbReference type="GO" id="GO:0016614">
    <property type="term" value="F:oxidoreductase activity, acting on CH-OH group of donors"/>
    <property type="evidence" value="ECO:0007669"/>
    <property type="project" value="InterPro"/>
</dbReference>
<dbReference type="PANTHER" id="PTHR11552">
    <property type="entry name" value="GLUCOSE-METHANOL-CHOLINE GMC OXIDOREDUCTASE"/>
    <property type="match status" value="1"/>
</dbReference>
<organism evidence="5 6">
    <name type="scientific">Leptidea sinapis</name>
    <dbReference type="NCBI Taxonomy" id="189913"/>
    <lineage>
        <taxon>Eukaryota</taxon>
        <taxon>Metazoa</taxon>
        <taxon>Ecdysozoa</taxon>
        <taxon>Arthropoda</taxon>
        <taxon>Hexapoda</taxon>
        <taxon>Insecta</taxon>
        <taxon>Pterygota</taxon>
        <taxon>Neoptera</taxon>
        <taxon>Endopterygota</taxon>
        <taxon>Lepidoptera</taxon>
        <taxon>Glossata</taxon>
        <taxon>Ditrysia</taxon>
        <taxon>Papilionoidea</taxon>
        <taxon>Pieridae</taxon>
        <taxon>Dismorphiinae</taxon>
        <taxon>Leptidea</taxon>
    </lineage>
</organism>
<dbReference type="PROSITE" id="PS00624">
    <property type="entry name" value="GMC_OXRED_2"/>
    <property type="match status" value="2"/>
</dbReference>
<name>A0A5E4Q467_9NEOP</name>
<accession>A0A5E4Q467</accession>
<evidence type="ECO:0000313" key="5">
    <source>
        <dbReference type="EMBL" id="VVC93045.1"/>
    </source>
</evidence>
<evidence type="ECO:0000256" key="2">
    <source>
        <dbReference type="RuleBase" id="RU003968"/>
    </source>
</evidence>
<dbReference type="InterPro" id="IPR036188">
    <property type="entry name" value="FAD/NAD-bd_sf"/>
</dbReference>
<dbReference type="Pfam" id="PF00732">
    <property type="entry name" value="GMC_oxred_N"/>
    <property type="match status" value="3"/>
</dbReference>
<comment type="similarity">
    <text evidence="1 2">Belongs to the GMC oxidoreductase family.</text>
</comment>
<feature type="domain" description="Glucose-methanol-choline oxidoreductase N-terminal" evidence="3">
    <location>
        <begin position="131"/>
        <end position="154"/>
    </location>
</feature>
<evidence type="ECO:0000259" key="4">
    <source>
        <dbReference type="PROSITE" id="PS00624"/>
    </source>
</evidence>
<gene>
    <name evidence="5" type="ORF">LSINAPIS_LOCUS5326</name>
</gene>
<feature type="domain" description="Glucose-methanol-choline oxidoreductase N-terminal" evidence="4">
    <location>
        <begin position="938"/>
        <end position="952"/>
    </location>
</feature>
<dbReference type="InterPro" id="IPR012132">
    <property type="entry name" value="GMC_OxRdtase"/>
</dbReference>
<feature type="domain" description="Glucose-methanol-choline oxidoreductase N-terminal" evidence="4">
    <location>
        <begin position="1677"/>
        <end position="1691"/>
    </location>
</feature>
<proteinExistence type="inferred from homology"/>
<dbReference type="Proteomes" id="UP000324832">
    <property type="component" value="Unassembled WGS sequence"/>
</dbReference>
<keyword evidence="2" id="KW-0274">FAD</keyword>
<evidence type="ECO:0000256" key="1">
    <source>
        <dbReference type="ARBA" id="ARBA00010790"/>
    </source>
</evidence>
<dbReference type="PROSITE" id="PS00623">
    <property type="entry name" value="GMC_OXRED_1"/>
    <property type="match status" value="2"/>
</dbReference>
<feature type="domain" description="Glucose-methanol-choline oxidoreductase N-terminal" evidence="3">
    <location>
        <begin position="763"/>
        <end position="786"/>
    </location>
</feature>
<evidence type="ECO:0000313" key="6">
    <source>
        <dbReference type="Proteomes" id="UP000324832"/>
    </source>
</evidence>
<dbReference type="PANTHER" id="PTHR11552:SF227">
    <property type="entry name" value="GLUCOSE DEHYDROGENASE [FAD, QUINONE]-LIKE PROTEIN"/>
    <property type="match status" value="1"/>
</dbReference>
<reference evidence="5 6" key="1">
    <citation type="submission" date="2017-07" db="EMBL/GenBank/DDBJ databases">
        <authorList>
            <person name="Talla V."/>
            <person name="Backstrom N."/>
        </authorList>
    </citation>
    <scope>NUCLEOTIDE SEQUENCE [LARGE SCALE GENOMIC DNA]</scope>
</reference>
<dbReference type="SUPFAM" id="SSF54373">
    <property type="entry name" value="FAD-linked reductases, C-terminal domain"/>
    <property type="match status" value="3"/>
</dbReference>
<sequence>MAVFQLRAEKMSAIVNVAADVITGSAIAAEVTQTDPEGRPADVTEDEMLPEYDFIVVGAGSAGAVVASRLSEIPQWKVLLLEAGGDETEISDVPLLAGYLQLSKLDWKYKTEPQGTTCLAMDGGRCNWPRGKVLGGSSVLNYMLYLRGNKRDYDAWESQGNTGWGYNDVLYYFKKSEDNQNPFLAKTPYHSTGGYLTVAEAPYHTPLVSSFIESGLEMGYSNRDINGENQTGFMVAQGTLRRGSRCSTAKAFLRPAKDRKNLHIAMNAFVTKIMIDPTTKIVFGIEFIKNKMVHRIRARKEVILSAGTINSAHLLLLSGIGPTDELAKHRIPQIQNLQVGKNLQDHIGLGGLAFLINKPDSIVEHRLHTVGTLMEYAVMGKGPLTIMGGVEGLAFVNTKYANASDDFPDIEFHFISGSTNSDGGDQLRKVHGLTEQFYDSVFRPINNKDVWSIIPMLLRPKSKGFIRLRSANPYDYPFIFPNYLTDEMDVKSLVEGVKIAVALSRTKAFQRYGSVLNSHIFPACASIPRYSDPYWECMIRQYTCTIYHPVGTAKMGPYWDRDAVVDPELKVYGVAGLRVIDGSIMPNIVSGNTNAPIIMIGEKGSDMIKQSWLKRRRSRYYLMATQGVLSIKPIVTSTRIIFALLPGLGALIVLRMAIHLYRPDIEDAENRVRDHPFDKLYDCYDFIIVGGGSAGSVLANRLSENPEWNILLLEAGQDENVLSDVPVLFPTLQTSAIDWQFVTEPSEKYCLSMIESRCKWPRGKVLGGSSALNAMLYIRGNRRDYDNWANLGNPGWSYDEVLQYFLKAEDMRIPEYQNDPYHSVGGPLTVENFRYEQQITRKILEAAEELGYELVDVNGKYQTGFTRSHATVRDGLRCSTAKAYLRPAAKRPNLHVSVLSLVEKILIDENKKAYGVKFTKHKETRIIKASKEVILSAGSIQSPQLLMLSGIGDSNDLKELGIYPIKILSGVGKNLQDHIAMGGHSFLFDNPYTNGSEYCFNLNSVFNIGTLMDFTLHKKGELYSMIEAEAMAFINTKYQDPSEDYPDIQLFIAPTADNMDGGIFGKRANGLTDEVYSELYEDILYQSSFSIVPLLLRPKSRGFIKLKDASPYSPPLIYPNYFSEPQDILTLDLISQPALQELNTRPNPRRNPGCSEHALMSDEHLECQARHHSLTIYHPVGTCAMGPTDNLEAVVDSKLRDWDGVTEDNPCTSDFYLRQAQDLIPTDEDKSTINNPPDIFTEMKSLFSNLPEDQPLNQNINLTRMRDHLKPAFDGAQTTRVKENPYNVAKSRKTKHSKHKSTYSPVYTSRPVSGYWTDPATNVANVPYYPINYFPPQILGYPYYNAIPPVQFDSDYSQLHHDSILPSYFGFIKMEETMNVRTQLLNSCPLPFSGNSGDIFLKAIMGVVAAHCSIFDDYQWPPDNANEILLNTDASYDFIIIGAGSAGSLVAGQVSNMNIGSVLLVEAGDDPGIDSEVPAFLFLNQNSDIDWNYKTLPSDNSCLGFVNKSCIWSKGKGMGGSSSINAMIYVRGHETDYDTWEELGNPGWKYEDLKKYFSRQEEDFGFSNVIFDKYENKWYEVIDQAWEEIQYTSHKYTGDESLIGTRKAKLVTKNGKRLNTAKVYLKNSKQLHIMKNSYVQKIHFETTTKRAIGVQIKHNNDKIINVKSKKEVILSAGAVATPDLLMRSGIGPKAHLESFGIECLNDLEVGKNLQDHILFPIFLKTNQNDTLSSENIVLFLMQYMLNRSGPFSTIGITDFTGFIDTKYSSDYPDIQFHYTYFTKKDTFTLKSYLEGIGYNHEIIQAIEDINNDHDLVGIYPTLLHPKSRGSILLSDSVSRPIIQTNYLQHPDDMNSLIKAVEFVHKLANTTSFRKFGMDILPLRISSCKTYSFFTRNYWECYIRHLATTIYHPVGTAKMGLKEDKSSVVDHKLLVHGSKNLRVVDASVMPLIPSGNTMAPTLVIAQKAVDILVSKHKAMSST</sequence>
<evidence type="ECO:0000259" key="3">
    <source>
        <dbReference type="PROSITE" id="PS00623"/>
    </source>
</evidence>
<dbReference type="Gene3D" id="3.30.560.10">
    <property type="entry name" value="Glucose Oxidase, domain 3"/>
    <property type="match status" value="3"/>
</dbReference>
<keyword evidence="6" id="KW-1185">Reference proteome</keyword>
<dbReference type="InterPro" id="IPR007867">
    <property type="entry name" value="GMC_OxRtase_C"/>
</dbReference>
<protein>
    <recommendedName>
        <fullName evidence="3 4">Glucose-methanol-choline oxidoreductase N-terminal domain-containing protein</fullName>
    </recommendedName>
</protein>
<dbReference type="SUPFAM" id="SSF51905">
    <property type="entry name" value="FAD/NAD(P)-binding domain"/>
    <property type="match status" value="3"/>
</dbReference>
<keyword evidence="2" id="KW-0285">Flavoprotein</keyword>